<gene>
    <name evidence="3" type="primary">MALT1</name>
    <name evidence="3" type="ORF">NPIL_450661</name>
</gene>
<dbReference type="GO" id="GO:0006508">
    <property type="term" value="P:proteolysis"/>
    <property type="evidence" value="ECO:0007669"/>
    <property type="project" value="InterPro"/>
</dbReference>
<dbReference type="InterPro" id="IPR003598">
    <property type="entry name" value="Ig_sub2"/>
</dbReference>
<dbReference type="CDD" id="cd00096">
    <property type="entry name" value="Ig"/>
    <property type="match status" value="1"/>
</dbReference>
<dbReference type="InterPro" id="IPR013783">
    <property type="entry name" value="Ig-like_fold"/>
</dbReference>
<dbReference type="Gene3D" id="2.60.40.10">
    <property type="entry name" value="Immunoglobulins"/>
    <property type="match status" value="2"/>
</dbReference>
<organism evidence="3 4">
    <name type="scientific">Nephila pilipes</name>
    <name type="common">Giant wood spider</name>
    <name type="synonym">Nephila maculata</name>
    <dbReference type="NCBI Taxonomy" id="299642"/>
    <lineage>
        <taxon>Eukaryota</taxon>
        <taxon>Metazoa</taxon>
        <taxon>Ecdysozoa</taxon>
        <taxon>Arthropoda</taxon>
        <taxon>Chelicerata</taxon>
        <taxon>Arachnida</taxon>
        <taxon>Araneae</taxon>
        <taxon>Araneomorphae</taxon>
        <taxon>Entelegynae</taxon>
        <taxon>Araneoidea</taxon>
        <taxon>Nephilidae</taxon>
        <taxon>Nephila</taxon>
    </lineage>
</organism>
<dbReference type="SMART" id="SM00408">
    <property type="entry name" value="IGc2"/>
    <property type="match status" value="2"/>
</dbReference>
<dbReference type="InterPro" id="IPR052039">
    <property type="entry name" value="Caspase-related_regulators"/>
</dbReference>
<dbReference type="InterPro" id="IPR011600">
    <property type="entry name" value="Pept_C14_caspase"/>
</dbReference>
<evidence type="ECO:0000259" key="2">
    <source>
        <dbReference type="PROSITE" id="PS50835"/>
    </source>
</evidence>
<dbReference type="PROSITE" id="PS50208">
    <property type="entry name" value="CASPASE_P20"/>
    <property type="match status" value="1"/>
</dbReference>
<dbReference type="InterPro" id="IPR029030">
    <property type="entry name" value="Caspase-like_dom_sf"/>
</dbReference>
<dbReference type="GO" id="GO:0004197">
    <property type="term" value="F:cysteine-type endopeptidase activity"/>
    <property type="evidence" value="ECO:0007669"/>
    <property type="project" value="InterPro"/>
</dbReference>
<reference evidence="3" key="1">
    <citation type="submission" date="2020-08" db="EMBL/GenBank/DDBJ databases">
        <title>Multicomponent nature underlies the extraordinary mechanical properties of spider dragline silk.</title>
        <authorList>
            <person name="Kono N."/>
            <person name="Nakamura H."/>
            <person name="Mori M."/>
            <person name="Yoshida Y."/>
            <person name="Ohtoshi R."/>
            <person name="Malay A.D."/>
            <person name="Moran D.A.P."/>
            <person name="Tomita M."/>
            <person name="Numata K."/>
            <person name="Arakawa K."/>
        </authorList>
    </citation>
    <scope>NUCLEOTIDE SEQUENCE</scope>
</reference>
<dbReference type="PANTHER" id="PTHR22576">
    <property type="entry name" value="MUCOSA ASSOCIATED LYMPHOID TISSUE LYMPHOMA TRANSLOCATION PROTEIN 1/PARACASPASE"/>
    <property type="match status" value="1"/>
</dbReference>
<dbReference type="InterPro" id="IPR001309">
    <property type="entry name" value="Pept_C14_p20"/>
</dbReference>
<dbReference type="SMART" id="SM00409">
    <property type="entry name" value="IG"/>
    <property type="match status" value="2"/>
</dbReference>
<dbReference type="InterPro" id="IPR036179">
    <property type="entry name" value="Ig-like_dom_sf"/>
</dbReference>
<dbReference type="Pfam" id="PF00656">
    <property type="entry name" value="Peptidase_C14"/>
    <property type="match status" value="1"/>
</dbReference>
<dbReference type="SUPFAM" id="SSF52129">
    <property type="entry name" value="Caspase-like"/>
    <property type="match status" value="1"/>
</dbReference>
<evidence type="ECO:0000313" key="3">
    <source>
        <dbReference type="EMBL" id="GFT10885.1"/>
    </source>
</evidence>
<dbReference type="InterPro" id="IPR007110">
    <property type="entry name" value="Ig-like_dom"/>
</dbReference>
<dbReference type="PROSITE" id="PS50835">
    <property type="entry name" value="IG_LIKE"/>
    <property type="match status" value="2"/>
</dbReference>
<feature type="domain" description="Ig-like" evidence="2">
    <location>
        <begin position="227"/>
        <end position="312"/>
    </location>
</feature>
<comment type="caution">
    <text evidence="3">The sequence shown here is derived from an EMBL/GenBank/DDBJ whole genome shotgun (WGS) entry which is preliminary data.</text>
</comment>
<keyword evidence="4" id="KW-1185">Reference proteome</keyword>
<dbReference type="PANTHER" id="PTHR22576:SF37">
    <property type="entry name" value="MUCOSA-ASSOCIATED LYMPHOID TISSUE LYMPHOMA TRANSLOCATION PROTEIN 1"/>
    <property type="match status" value="1"/>
</dbReference>
<dbReference type="AlphaFoldDB" id="A0A8X6NFR7"/>
<evidence type="ECO:0000313" key="4">
    <source>
        <dbReference type="Proteomes" id="UP000887013"/>
    </source>
</evidence>
<dbReference type="InterPro" id="IPR003599">
    <property type="entry name" value="Ig_sub"/>
</dbReference>
<evidence type="ECO:0000259" key="1">
    <source>
        <dbReference type="PROSITE" id="PS50208"/>
    </source>
</evidence>
<dbReference type="SUPFAM" id="SSF48726">
    <property type="entry name" value="Immunoglobulin"/>
    <property type="match status" value="2"/>
</dbReference>
<dbReference type="Pfam" id="PF13927">
    <property type="entry name" value="Ig_3"/>
    <property type="match status" value="1"/>
</dbReference>
<dbReference type="EMBL" id="BMAW01057424">
    <property type="protein sequence ID" value="GFT10885.1"/>
    <property type="molecule type" value="Genomic_DNA"/>
</dbReference>
<dbReference type="Gene3D" id="3.40.50.1460">
    <property type="match status" value="1"/>
</dbReference>
<accession>A0A8X6NFR7</accession>
<name>A0A8X6NFR7_NEPPI</name>
<protein>
    <submittedName>
        <fullName evidence="3">Mucosa-associated lymphoid tissue lymphoma translocation protein 1</fullName>
    </submittedName>
</protein>
<proteinExistence type="predicted"/>
<feature type="domain" description="Caspase family p20" evidence="1">
    <location>
        <begin position="331"/>
        <end position="458"/>
    </location>
</feature>
<sequence>MDNPTILQMDFQKYDQIRLILNTKSIRDMFVAVLPTHIFNYEINQKMKTEGCRGTMTPGEWLLTYLDSRGGRVSDLIYWFEKLNLQSALIYLKQEEPLHIVEQPQSTITVQEGAELQLICRAMGYPPPEYQWFKDKEELLLQQDSVLYISHVRKEDSGIYKCLVYKQNSSVKNFESQIFSNPVVVSIISNELDDFPNLNFEQQQQITAKLSAPSKNPEQNTMVRSCPNSEKICIKTHPHSPGKVIAQGSKIWLSCVAAPQSVKYQWYKNGQKLDGKETSILLLNELYPDPNTGDTRFEYLCEVYNDYEHVFSRAAIFKLADANKDTTYVAEEKFAFLIANDKYKFEASDKKLKTPPVDVIDLAKLLKSSDFKVIALRNLGLKEMKSAFKAFCKLLKVNSYVVFFFAGHGFECFGQTYLLPVDCSENFLPKESICVEYILQEMQKTKPALNLLLIDSCRKMPPEPWVIPEKIFEAHMESNTVFGYATSFLNGAYESGERNSFFVKHLKKYITHNKSIPDIIFCVQKDFDTEKMTRKIQNPVLESSLSVNRKLCDELQNPFDTVTHQLPIWAYQERNPIQTQSECVDKLNCSFIVEVQDHMDVYFNGVDIYLYIELKENANLRALHAAELNIKLNMPTLLIEPVEGICLRSINLNLGSKNLVLMKEVLGIQKAQNTDLDGKILLKFDFFTEIIEFKFCVNVEKLKSMNIFF</sequence>
<dbReference type="Proteomes" id="UP000887013">
    <property type="component" value="Unassembled WGS sequence"/>
</dbReference>
<feature type="domain" description="Ig-like" evidence="2">
    <location>
        <begin position="97"/>
        <end position="172"/>
    </location>
</feature>
<dbReference type="OrthoDB" id="417046at2759"/>